<reference evidence="2 3" key="1">
    <citation type="submission" date="2020-08" db="EMBL/GenBank/DDBJ databases">
        <title>A Genomic Blueprint of the Chicken Gut Microbiome.</title>
        <authorList>
            <person name="Gilroy R."/>
            <person name="Ravi A."/>
            <person name="Getino M."/>
            <person name="Pursley I."/>
            <person name="Horton D.L."/>
            <person name="Alikhan N.-F."/>
            <person name="Baker D."/>
            <person name="Gharbi K."/>
            <person name="Hall N."/>
            <person name="Watson M."/>
            <person name="Adriaenssens E.M."/>
            <person name="Foster-Nyarko E."/>
            <person name="Jarju S."/>
            <person name="Secka A."/>
            <person name="Antonio M."/>
            <person name="Oren A."/>
            <person name="Chaudhuri R."/>
            <person name="La Ragione R.M."/>
            <person name="Hildebrand F."/>
            <person name="Pallen M.J."/>
        </authorList>
    </citation>
    <scope>NUCLEOTIDE SEQUENCE [LARGE SCALE GENOMIC DNA]</scope>
    <source>
        <strain evidence="2 3">Sa1BUA13</strain>
    </source>
</reference>
<name>A0ABR8WEP9_9BACL</name>
<comment type="caution">
    <text evidence="2">The sequence shown here is derived from an EMBL/GenBank/DDBJ whole genome shotgun (WGS) entry which is preliminary data.</text>
</comment>
<keyword evidence="3" id="KW-1185">Reference proteome</keyword>
<evidence type="ECO:0000313" key="3">
    <source>
        <dbReference type="Proteomes" id="UP000658980"/>
    </source>
</evidence>
<keyword evidence="1" id="KW-0472">Membrane</keyword>
<keyword evidence="1" id="KW-0812">Transmembrane</keyword>
<protein>
    <recommendedName>
        <fullName evidence="4">Holin</fullName>
    </recommendedName>
</protein>
<keyword evidence="1" id="KW-1133">Transmembrane helix</keyword>
<evidence type="ECO:0000313" key="2">
    <source>
        <dbReference type="EMBL" id="MBD8015447.1"/>
    </source>
</evidence>
<dbReference type="RefSeq" id="WP_191715641.1">
    <property type="nucleotide sequence ID" value="NZ_JACSPU010000004.1"/>
</dbReference>
<feature type="transmembrane region" description="Helical" evidence="1">
    <location>
        <begin position="51"/>
        <end position="71"/>
    </location>
</feature>
<evidence type="ECO:0008006" key="4">
    <source>
        <dbReference type="Google" id="ProtNLM"/>
    </source>
</evidence>
<sequence length="94" mass="10782">MGTVIDLALPIIILVVQYFLSKQARVWPGGILPAAFAVFFIWLMIDKDLAFFSRDVIPLILGVFFLCGVWINGQEAYKKKQEKEFMKMRGQDLI</sequence>
<proteinExistence type="predicted"/>
<dbReference type="Proteomes" id="UP000658980">
    <property type="component" value="Unassembled WGS sequence"/>
</dbReference>
<evidence type="ECO:0000256" key="1">
    <source>
        <dbReference type="SAM" id="Phobius"/>
    </source>
</evidence>
<accession>A0ABR8WEP9</accession>
<feature type="transmembrane region" description="Helical" evidence="1">
    <location>
        <begin position="26"/>
        <end position="45"/>
    </location>
</feature>
<organism evidence="2 3">
    <name type="scientific">Planococcus wigleyi</name>
    <dbReference type="NCBI Taxonomy" id="2762216"/>
    <lineage>
        <taxon>Bacteria</taxon>
        <taxon>Bacillati</taxon>
        <taxon>Bacillota</taxon>
        <taxon>Bacilli</taxon>
        <taxon>Bacillales</taxon>
        <taxon>Caryophanaceae</taxon>
        <taxon>Planococcus</taxon>
    </lineage>
</organism>
<dbReference type="EMBL" id="JACSPU010000004">
    <property type="protein sequence ID" value="MBD8015447.1"/>
    <property type="molecule type" value="Genomic_DNA"/>
</dbReference>
<gene>
    <name evidence="2" type="ORF">H9630_11535</name>
</gene>